<reference evidence="9 10" key="1">
    <citation type="submission" date="2024-01" db="EMBL/GenBank/DDBJ databases">
        <title>A draft genome for the cacao thread blight pathogen Marasmiellus scandens.</title>
        <authorList>
            <person name="Baruah I.K."/>
            <person name="Leung J."/>
            <person name="Bukari Y."/>
            <person name="Amoako-Attah I."/>
            <person name="Meinhardt L.W."/>
            <person name="Bailey B.A."/>
            <person name="Cohen S.P."/>
        </authorList>
    </citation>
    <scope>NUCLEOTIDE SEQUENCE [LARGE SCALE GENOMIC DNA]</scope>
    <source>
        <strain evidence="9 10">GH-19</strain>
    </source>
</reference>
<comment type="cofactor">
    <cofactor evidence="1">
        <name>heme b</name>
        <dbReference type="ChEBI" id="CHEBI:60344"/>
    </cofactor>
</comment>
<evidence type="ECO:0000256" key="1">
    <source>
        <dbReference type="ARBA" id="ARBA00001970"/>
    </source>
</evidence>
<comment type="similarity">
    <text evidence="7">Belongs to the chloroperoxidase family.</text>
</comment>
<keyword evidence="5" id="KW-0560">Oxidoreductase</keyword>
<dbReference type="SUPFAM" id="SSF47571">
    <property type="entry name" value="Cloroperoxidase"/>
    <property type="match status" value="1"/>
</dbReference>
<dbReference type="PANTHER" id="PTHR33577:SF9">
    <property type="entry name" value="PEROXIDASE STCC"/>
    <property type="match status" value="1"/>
</dbReference>
<evidence type="ECO:0000313" key="9">
    <source>
        <dbReference type="EMBL" id="KAK7473041.1"/>
    </source>
</evidence>
<keyword evidence="3" id="KW-0349">Heme</keyword>
<evidence type="ECO:0000313" key="10">
    <source>
        <dbReference type="Proteomes" id="UP001498398"/>
    </source>
</evidence>
<dbReference type="InterPro" id="IPR036851">
    <property type="entry name" value="Chloroperoxidase-like_sf"/>
</dbReference>
<evidence type="ECO:0000256" key="6">
    <source>
        <dbReference type="ARBA" id="ARBA00023004"/>
    </source>
</evidence>
<dbReference type="InterPro" id="IPR000028">
    <property type="entry name" value="Chloroperoxidase"/>
</dbReference>
<dbReference type="EMBL" id="JBANRG010000001">
    <property type="protein sequence ID" value="KAK7473041.1"/>
    <property type="molecule type" value="Genomic_DNA"/>
</dbReference>
<evidence type="ECO:0000259" key="8">
    <source>
        <dbReference type="PROSITE" id="PS51405"/>
    </source>
</evidence>
<name>A0ABR1KC64_9AGAR</name>
<dbReference type="Gene3D" id="1.10.489.10">
    <property type="entry name" value="Chloroperoxidase-like"/>
    <property type="match status" value="1"/>
</dbReference>
<keyword evidence="2" id="KW-0575">Peroxidase</keyword>
<evidence type="ECO:0000256" key="5">
    <source>
        <dbReference type="ARBA" id="ARBA00023002"/>
    </source>
</evidence>
<accession>A0ABR1KC64</accession>
<dbReference type="PANTHER" id="PTHR33577">
    <property type="entry name" value="STERIGMATOCYSTIN BIOSYNTHESIS PEROXIDASE STCC-RELATED"/>
    <property type="match status" value="1"/>
</dbReference>
<keyword evidence="4" id="KW-0479">Metal-binding</keyword>
<feature type="domain" description="Heme haloperoxidase family profile" evidence="8">
    <location>
        <begin position="27"/>
        <end position="227"/>
    </location>
</feature>
<evidence type="ECO:0000256" key="7">
    <source>
        <dbReference type="ARBA" id="ARBA00025795"/>
    </source>
</evidence>
<evidence type="ECO:0000256" key="3">
    <source>
        <dbReference type="ARBA" id="ARBA00022617"/>
    </source>
</evidence>
<proteinExistence type="inferred from homology"/>
<organism evidence="9 10">
    <name type="scientific">Marasmiellus scandens</name>
    <dbReference type="NCBI Taxonomy" id="2682957"/>
    <lineage>
        <taxon>Eukaryota</taxon>
        <taxon>Fungi</taxon>
        <taxon>Dikarya</taxon>
        <taxon>Basidiomycota</taxon>
        <taxon>Agaricomycotina</taxon>
        <taxon>Agaricomycetes</taxon>
        <taxon>Agaricomycetidae</taxon>
        <taxon>Agaricales</taxon>
        <taxon>Marasmiineae</taxon>
        <taxon>Omphalotaceae</taxon>
        <taxon>Marasmiellus</taxon>
    </lineage>
</organism>
<keyword evidence="6" id="KW-0408">Iron</keyword>
<keyword evidence="10" id="KW-1185">Reference proteome</keyword>
<protein>
    <recommendedName>
        <fullName evidence="8">Heme haloperoxidase family profile domain-containing protein</fullName>
    </recommendedName>
</protein>
<dbReference type="Proteomes" id="UP001498398">
    <property type="component" value="Unassembled WGS sequence"/>
</dbReference>
<gene>
    <name evidence="9" type="ORF">VKT23_001145</name>
</gene>
<sequence length="242" mass="26099">MVHFDPYSVMTVLAVAGNLTSPSSFPPEHSFIPPAIGDSRAPCPALNALANHGFLPRNGRGISSHKLIHSVTEMYGLSIPLATTLVSAGMLCCGNVFTGIDLEDLAAHNKIEHDGSLVHADAGTGESFAPVHVDEALLDQFLTTYPGGLTLDDFAHARYEREKGLSKPLDPFHAEIGHGEASLTWLLMKNSSDVVPVETLRQWYGEERLPDSYVVPKEGISLTDAAEASRKIASQMKKLRGQ</sequence>
<dbReference type="Pfam" id="PF01328">
    <property type="entry name" value="Peroxidase_2"/>
    <property type="match status" value="1"/>
</dbReference>
<evidence type="ECO:0000256" key="2">
    <source>
        <dbReference type="ARBA" id="ARBA00022559"/>
    </source>
</evidence>
<comment type="caution">
    <text evidence="9">The sequence shown here is derived from an EMBL/GenBank/DDBJ whole genome shotgun (WGS) entry which is preliminary data.</text>
</comment>
<evidence type="ECO:0000256" key="4">
    <source>
        <dbReference type="ARBA" id="ARBA00022723"/>
    </source>
</evidence>
<dbReference type="PROSITE" id="PS51405">
    <property type="entry name" value="HEME_HALOPEROXIDASE"/>
    <property type="match status" value="1"/>
</dbReference>